<evidence type="ECO:0000313" key="8">
    <source>
        <dbReference type="EMBL" id="CAF4105815.1"/>
    </source>
</evidence>
<keyword evidence="4" id="KW-0560">Oxidoreductase</keyword>
<dbReference type="GO" id="GO:0005506">
    <property type="term" value="F:iron ion binding"/>
    <property type="evidence" value="ECO:0007669"/>
    <property type="project" value="InterPro"/>
</dbReference>
<keyword evidence="3" id="KW-0479">Metal-binding</keyword>
<dbReference type="AlphaFoldDB" id="A0A817Y149"/>
<protein>
    <recommendedName>
        <fullName evidence="10">Cytochrome P450</fullName>
    </recommendedName>
</protein>
<dbReference type="InterPro" id="IPR050196">
    <property type="entry name" value="Cytochrome_P450_Monoox"/>
</dbReference>
<organism evidence="7 9">
    <name type="scientific">Rotaria socialis</name>
    <dbReference type="NCBI Taxonomy" id="392032"/>
    <lineage>
        <taxon>Eukaryota</taxon>
        <taxon>Metazoa</taxon>
        <taxon>Spiralia</taxon>
        <taxon>Gnathifera</taxon>
        <taxon>Rotifera</taxon>
        <taxon>Eurotatoria</taxon>
        <taxon>Bdelloidea</taxon>
        <taxon>Philodinida</taxon>
        <taxon>Philodinidae</taxon>
        <taxon>Rotaria</taxon>
    </lineage>
</organism>
<dbReference type="GO" id="GO:0004497">
    <property type="term" value="F:monooxygenase activity"/>
    <property type="evidence" value="ECO:0007669"/>
    <property type="project" value="UniProtKB-KW"/>
</dbReference>
<dbReference type="Gene3D" id="1.10.630.10">
    <property type="entry name" value="Cytochrome P450"/>
    <property type="match status" value="2"/>
</dbReference>
<evidence type="ECO:0000256" key="3">
    <source>
        <dbReference type="ARBA" id="ARBA00022723"/>
    </source>
</evidence>
<keyword evidence="5" id="KW-0408">Iron</keyword>
<dbReference type="EMBL" id="CAJOBO010000034">
    <property type="protein sequence ID" value="CAF4105815.1"/>
    <property type="molecule type" value="Genomic_DNA"/>
</dbReference>
<dbReference type="Proteomes" id="UP000663833">
    <property type="component" value="Unassembled WGS sequence"/>
</dbReference>
<evidence type="ECO:0000256" key="2">
    <source>
        <dbReference type="ARBA" id="ARBA00022617"/>
    </source>
</evidence>
<dbReference type="Pfam" id="PF00067">
    <property type="entry name" value="p450"/>
    <property type="match status" value="1"/>
</dbReference>
<keyword evidence="6" id="KW-0503">Monooxygenase</keyword>
<evidence type="ECO:0000256" key="4">
    <source>
        <dbReference type="ARBA" id="ARBA00023002"/>
    </source>
</evidence>
<evidence type="ECO:0008006" key="10">
    <source>
        <dbReference type="Google" id="ProtNLM"/>
    </source>
</evidence>
<accession>A0A817Y149</accession>
<dbReference type="InterPro" id="IPR036396">
    <property type="entry name" value="Cyt_P450_sf"/>
</dbReference>
<dbReference type="PANTHER" id="PTHR24291:SF50">
    <property type="entry name" value="BIFUNCTIONAL ALBAFLAVENONE MONOOXYGENASE_TERPENE SYNTHASE"/>
    <property type="match status" value="1"/>
</dbReference>
<reference evidence="7" key="1">
    <citation type="submission" date="2021-02" db="EMBL/GenBank/DDBJ databases">
        <authorList>
            <person name="Nowell W R."/>
        </authorList>
    </citation>
    <scope>NUCLEOTIDE SEQUENCE</scope>
</reference>
<dbReference type="Proteomes" id="UP000663851">
    <property type="component" value="Unassembled WGS sequence"/>
</dbReference>
<evidence type="ECO:0000256" key="6">
    <source>
        <dbReference type="ARBA" id="ARBA00023033"/>
    </source>
</evidence>
<dbReference type="GO" id="GO:0016705">
    <property type="term" value="F:oxidoreductase activity, acting on paired donors, with incorporation or reduction of molecular oxygen"/>
    <property type="evidence" value="ECO:0007669"/>
    <property type="project" value="InterPro"/>
</dbReference>
<name>A0A817Y149_9BILA</name>
<keyword evidence="2" id="KW-0349">Heme</keyword>
<evidence type="ECO:0000313" key="7">
    <source>
        <dbReference type="EMBL" id="CAF3374781.1"/>
    </source>
</evidence>
<dbReference type="SUPFAM" id="SSF48264">
    <property type="entry name" value="Cytochrome P450"/>
    <property type="match status" value="1"/>
</dbReference>
<dbReference type="PANTHER" id="PTHR24291">
    <property type="entry name" value="CYTOCHROME P450 FAMILY 4"/>
    <property type="match status" value="1"/>
</dbReference>
<comment type="similarity">
    <text evidence="1">Belongs to the cytochrome P450 family.</text>
</comment>
<comment type="caution">
    <text evidence="7">The sequence shown here is derived from an EMBL/GenBank/DDBJ whole genome shotgun (WGS) entry which is preliminary data.</text>
</comment>
<gene>
    <name evidence="8" type="ORF">HFQ381_LOCUS1296</name>
    <name evidence="7" type="ORF">LUA448_LOCUS15197</name>
</gene>
<dbReference type="InterPro" id="IPR001128">
    <property type="entry name" value="Cyt_P450"/>
</dbReference>
<evidence type="ECO:0000256" key="5">
    <source>
        <dbReference type="ARBA" id="ARBA00023004"/>
    </source>
</evidence>
<evidence type="ECO:0000313" key="9">
    <source>
        <dbReference type="Proteomes" id="UP000663833"/>
    </source>
</evidence>
<proteinExistence type="inferred from homology"/>
<evidence type="ECO:0000256" key="1">
    <source>
        <dbReference type="ARBA" id="ARBA00010617"/>
    </source>
</evidence>
<dbReference type="EMBL" id="CAJNYD010001874">
    <property type="protein sequence ID" value="CAF3374781.1"/>
    <property type="molecule type" value="Genomic_DNA"/>
</dbReference>
<sequence length="180" mass="19791">MTLSIIATSAVGQSLEEIPDAEKIVSNGFNEVLDAIDYRTVSMINLIPLVNKLLFWRKVIANRQREKSESLSSNIDLLDLLLSASDDDGQELPNNEIKDEPLTFILAGHETTAKACRKEVACVVPDGQKLTSENINELNVIGAVLNETLRLIPPAPCITRECANEHIIGQGSQNEVRMPK</sequence>
<dbReference type="GO" id="GO:0020037">
    <property type="term" value="F:heme binding"/>
    <property type="evidence" value="ECO:0007669"/>
    <property type="project" value="InterPro"/>
</dbReference>